<dbReference type="InterPro" id="IPR035985">
    <property type="entry name" value="Ubiquitin-activating_enz"/>
</dbReference>
<dbReference type="GO" id="GO:0008641">
    <property type="term" value="F:ubiquitin-like modifier activating enzyme activity"/>
    <property type="evidence" value="ECO:0007669"/>
    <property type="project" value="InterPro"/>
</dbReference>
<feature type="region of interest" description="Disordered" evidence="1">
    <location>
        <begin position="1"/>
        <end position="21"/>
    </location>
</feature>
<dbReference type="AlphaFoldDB" id="A0A919NB63"/>
<gene>
    <name evidence="2" type="ORF">Asi03nite_54260</name>
</gene>
<feature type="compositionally biased region" description="Low complexity" evidence="1">
    <location>
        <begin position="385"/>
        <end position="398"/>
    </location>
</feature>
<comment type="caution">
    <text evidence="2">The sequence shown here is derived from an EMBL/GenBank/DDBJ whole genome shotgun (WGS) entry which is preliminary data.</text>
</comment>
<evidence type="ECO:0000313" key="2">
    <source>
        <dbReference type="EMBL" id="GIF07888.1"/>
    </source>
</evidence>
<keyword evidence="3" id="KW-1185">Reference proteome</keyword>
<organism evidence="2 3">
    <name type="scientific">Actinoplanes siamensis</name>
    <dbReference type="NCBI Taxonomy" id="1223317"/>
    <lineage>
        <taxon>Bacteria</taxon>
        <taxon>Bacillati</taxon>
        <taxon>Actinomycetota</taxon>
        <taxon>Actinomycetes</taxon>
        <taxon>Micromonosporales</taxon>
        <taxon>Micromonosporaceae</taxon>
        <taxon>Actinoplanes</taxon>
    </lineage>
</organism>
<evidence type="ECO:0000313" key="3">
    <source>
        <dbReference type="Proteomes" id="UP000629619"/>
    </source>
</evidence>
<feature type="region of interest" description="Disordered" evidence="1">
    <location>
        <begin position="291"/>
        <end position="310"/>
    </location>
</feature>
<dbReference type="EMBL" id="BOMW01000056">
    <property type="protein sequence ID" value="GIF07888.1"/>
    <property type="molecule type" value="Genomic_DNA"/>
</dbReference>
<protein>
    <submittedName>
        <fullName evidence="2">Thiamin biosynthesis protein</fullName>
    </submittedName>
</protein>
<proteinExistence type="predicted"/>
<sequence length="411" mass="42451">MDNELAPQPRSDNLSLMTLPPRNPLPRPTLIPGLARVWRGPVELQIGLDPARAVRVELPDPRLARVLDLLDGNLAERQVLVHAAELGVAPEEARQLVDLLHRAGLVLPSAALLPAGLPSVERRRLAAEAAALALGGPAPGDLPHPSPARVLRRRRAARVVLAGRGRLGSSVAVALAEAGVGHVFPDLSGVVGPGHLAGSALRAGDLGSPLRAAVAAAVHRSVPGTAVHDVRRAPVNLVVQLAHEQPAALVAAAHAGRRQPHLAVRIRDGVAVIGPLVPSAGGPCLNCQDLHRRERDPDWPGAEGPPGPDVAEPCAVATVLAATGFVVAEVLTFLDGGTPETLGAAVEISSPGRIRRRSWPPHPVCTCHRRGRRATHARSAAGRDGAPARQAAGTHAATGGDGAPEPRGGDL</sequence>
<feature type="region of interest" description="Disordered" evidence="1">
    <location>
        <begin position="368"/>
        <end position="411"/>
    </location>
</feature>
<reference evidence="2" key="1">
    <citation type="submission" date="2021-01" db="EMBL/GenBank/DDBJ databases">
        <title>Whole genome shotgun sequence of Actinoplanes siamensis NBRC 109076.</title>
        <authorList>
            <person name="Komaki H."/>
            <person name="Tamura T."/>
        </authorList>
    </citation>
    <scope>NUCLEOTIDE SEQUENCE</scope>
    <source>
        <strain evidence="2">NBRC 109076</strain>
    </source>
</reference>
<accession>A0A919NB63</accession>
<dbReference type="SUPFAM" id="SSF69572">
    <property type="entry name" value="Activating enzymes of the ubiquitin-like proteins"/>
    <property type="match status" value="1"/>
</dbReference>
<name>A0A919NB63_9ACTN</name>
<dbReference type="Proteomes" id="UP000629619">
    <property type="component" value="Unassembled WGS sequence"/>
</dbReference>
<dbReference type="Gene3D" id="3.40.50.720">
    <property type="entry name" value="NAD(P)-binding Rossmann-like Domain"/>
    <property type="match status" value="1"/>
</dbReference>
<evidence type="ECO:0000256" key="1">
    <source>
        <dbReference type="SAM" id="MobiDB-lite"/>
    </source>
</evidence>